<dbReference type="Proteomes" id="UP000095672">
    <property type="component" value="Chromosome"/>
</dbReference>
<dbReference type="PROSITE" id="PS51257">
    <property type="entry name" value="PROKAR_LIPOPROTEIN"/>
    <property type="match status" value="1"/>
</dbReference>
<dbReference type="EMBL" id="CP014143">
    <property type="protein sequence ID" value="AOS96006.1"/>
    <property type="molecule type" value="Genomic_DNA"/>
</dbReference>
<accession>A0A1C9W4C2</accession>
<reference evidence="2" key="1">
    <citation type="submission" date="2016-01" db="EMBL/GenBank/DDBJ databases">
        <title>Complete genome sequence of Microbulbifer sp. CCB-MM1, a halophile isolated from Matang Mangrove Forest, Perak.</title>
        <authorList>
            <person name="Moh T.H."/>
            <person name="Dinesh B."/>
            <person name="Lau N.-S."/>
            <person name="Go F."/>
            <person name="Alexander Chong S.-C."/>
        </authorList>
    </citation>
    <scope>NUCLEOTIDE SEQUENCE [LARGE SCALE GENOMIC DNA]</scope>
    <source>
        <strain evidence="2">CCB-MM1</strain>
    </source>
</reference>
<dbReference type="AlphaFoldDB" id="A0A1C9W4C2"/>
<dbReference type="KEGG" id="micc:AUP74_00536"/>
<name>A0A1C9W4C2_9GAMM</name>
<sequence length="120" mass="13470">MRLTPIILTLSLSGCATYNPAIDFTRHDLSEEEQEKTFSQDKSDCVTAALSVFEENPVYGVYAEPYSGHDGGYYSVRASKPDLNRPMQNAEAEALYDVKASRDKLYTQCMETRGWTQTSP</sequence>
<dbReference type="STRING" id="1769779.AUP74_00536"/>
<proteinExistence type="predicted"/>
<evidence type="ECO:0008006" key="3">
    <source>
        <dbReference type="Google" id="ProtNLM"/>
    </source>
</evidence>
<keyword evidence="2" id="KW-1185">Reference proteome</keyword>
<protein>
    <recommendedName>
        <fullName evidence="3">Lipoprotein</fullName>
    </recommendedName>
</protein>
<organism evidence="1 2">
    <name type="scientific">Microbulbifer aggregans</name>
    <dbReference type="NCBI Taxonomy" id="1769779"/>
    <lineage>
        <taxon>Bacteria</taxon>
        <taxon>Pseudomonadati</taxon>
        <taxon>Pseudomonadota</taxon>
        <taxon>Gammaproteobacteria</taxon>
        <taxon>Cellvibrionales</taxon>
        <taxon>Microbulbiferaceae</taxon>
        <taxon>Microbulbifer</taxon>
    </lineage>
</organism>
<gene>
    <name evidence="1" type="ORF">AUP74_00536</name>
</gene>
<evidence type="ECO:0000313" key="2">
    <source>
        <dbReference type="Proteomes" id="UP000095672"/>
    </source>
</evidence>
<evidence type="ECO:0000313" key="1">
    <source>
        <dbReference type="EMBL" id="AOS96006.1"/>
    </source>
</evidence>